<dbReference type="GO" id="GO:0008756">
    <property type="term" value="F:o-succinylbenzoate-CoA ligase activity"/>
    <property type="evidence" value="ECO:0007669"/>
    <property type="project" value="InterPro"/>
</dbReference>
<dbReference type="InterPro" id="IPR000873">
    <property type="entry name" value="AMP-dep_synth/lig_dom"/>
</dbReference>
<evidence type="ECO:0000259" key="6">
    <source>
        <dbReference type="Pfam" id="PF00501"/>
    </source>
</evidence>
<dbReference type="CDD" id="cd17630">
    <property type="entry name" value="OSB_MenE-like"/>
    <property type="match status" value="1"/>
</dbReference>
<comment type="similarity">
    <text evidence="1">Belongs to the ATP-dependent AMP-binding enzyme family.</text>
</comment>
<gene>
    <name evidence="7" type="ORF">A4G17_08780</name>
    <name evidence="8" type="ORF">EDC49_0401</name>
</gene>
<keyword evidence="5" id="KW-0067">ATP-binding</keyword>
<evidence type="ECO:0000313" key="9">
    <source>
        <dbReference type="Proteomes" id="UP000276901"/>
    </source>
</evidence>
<dbReference type="SUPFAM" id="SSF56801">
    <property type="entry name" value="Acetyl-CoA synthetase-like"/>
    <property type="match status" value="1"/>
</dbReference>
<feature type="domain" description="AMP-dependent synthetase/ligase" evidence="6">
    <location>
        <begin position="24"/>
        <end position="331"/>
    </location>
</feature>
<dbReference type="NCBIfam" id="TIGR01923">
    <property type="entry name" value="menE"/>
    <property type="match status" value="1"/>
</dbReference>
<evidence type="ECO:0000256" key="2">
    <source>
        <dbReference type="ARBA" id="ARBA00022428"/>
    </source>
</evidence>
<dbReference type="EMBL" id="CP015029">
    <property type="protein sequence ID" value="QIM65529.1"/>
    <property type="molecule type" value="Genomic_DNA"/>
</dbReference>
<dbReference type="PROSITE" id="PS00455">
    <property type="entry name" value="AMP_BINDING"/>
    <property type="match status" value="1"/>
</dbReference>
<name>A0AAE6X7Z1_9PAST</name>
<dbReference type="GO" id="GO:0006631">
    <property type="term" value="P:fatty acid metabolic process"/>
    <property type="evidence" value="ECO:0007669"/>
    <property type="project" value="TreeGrafter"/>
</dbReference>
<evidence type="ECO:0000256" key="1">
    <source>
        <dbReference type="ARBA" id="ARBA00006432"/>
    </source>
</evidence>
<reference evidence="7 10" key="1">
    <citation type="submission" date="2016-03" db="EMBL/GenBank/DDBJ databases">
        <authorList>
            <person name="Hansen M.J."/>
            <person name="Bojesen A.M."/>
            <person name="Planet P."/>
        </authorList>
    </citation>
    <scope>NUCLEOTIDE SEQUENCE [LARGE SCALE GENOMIC DNA]</scope>
    <source>
        <strain evidence="7 10">HPA 21</strain>
    </source>
</reference>
<dbReference type="AlphaFoldDB" id="A0AAE6X7Z1"/>
<evidence type="ECO:0000313" key="8">
    <source>
        <dbReference type="EMBL" id="RPE96021.1"/>
    </source>
</evidence>
<dbReference type="PANTHER" id="PTHR43201">
    <property type="entry name" value="ACYL-COA SYNTHETASE"/>
    <property type="match status" value="1"/>
</dbReference>
<dbReference type="NCBIfam" id="NF006539">
    <property type="entry name" value="PRK09029.1"/>
    <property type="match status" value="1"/>
</dbReference>
<evidence type="ECO:0000313" key="10">
    <source>
        <dbReference type="Proteomes" id="UP000502287"/>
    </source>
</evidence>
<dbReference type="InterPro" id="IPR010192">
    <property type="entry name" value="MenE"/>
</dbReference>
<dbReference type="KEGG" id="fcl:A4G17_08780"/>
<keyword evidence="3 7" id="KW-0436">Ligase</keyword>
<dbReference type="PANTHER" id="PTHR43201:SF5">
    <property type="entry name" value="MEDIUM-CHAIN ACYL-COA LIGASE ACSF2, MITOCHONDRIAL"/>
    <property type="match status" value="1"/>
</dbReference>
<dbReference type="EMBL" id="RKQT01000001">
    <property type="protein sequence ID" value="RPE96021.1"/>
    <property type="molecule type" value="Genomic_DNA"/>
</dbReference>
<organism evidence="7 10">
    <name type="scientific">Frederiksenia canicola</name>
    <dbReference type="NCBI Taxonomy" id="123824"/>
    <lineage>
        <taxon>Bacteria</taxon>
        <taxon>Pseudomonadati</taxon>
        <taxon>Pseudomonadota</taxon>
        <taxon>Gammaproteobacteria</taxon>
        <taxon>Pasteurellales</taxon>
        <taxon>Pasteurellaceae</taxon>
        <taxon>Frederiksenia</taxon>
    </lineage>
</organism>
<dbReference type="Gene3D" id="3.40.50.12780">
    <property type="entry name" value="N-terminal domain of ligase-like"/>
    <property type="match status" value="1"/>
</dbReference>
<dbReference type="Pfam" id="PF00501">
    <property type="entry name" value="AMP-binding"/>
    <property type="match status" value="1"/>
</dbReference>
<reference evidence="8 9" key="2">
    <citation type="submission" date="2018-11" db="EMBL/GenBank/DDBJ databases">
        <title>Genomic Encyclopedia of Type Strains, Phase IV (KMG-IV): sequencing the most valuable type-strain genomes for metagenomic binning, comparative biology and taxonomic classification.</title>
        <authorList>
            <person name="Goeker M."/>
        </authorList>
    </citation>
    <scope>NUCLEOTIDE SEQUENCE [LARGE SCALE GENOMIC DNA]</scope>
    <source>
        <strain evidence="8 9">DSM 25797</strain>
    </source>
</reference>
<dbReference type="InterPro" id="IPR042099">
    <property type="entry name" value="ANL_N_sf"/>
</dbReference>
<keyword evidence="2" id="KW-0474">Menaquinone biosynthesis</keyword>
<dbReference type="InterPro" id="IPR045851">
    <property type="entry name" value="AMP-bd_C_sf"/>
</dbReference>
<dbReference type="GO" id="GO:0009234">
    <property type="term" value="P:menaquinone biosynthetic process"/>
    <property type="evidence" value="ECO:0007669"/>
    <property type="project" value="UniProtKB-KW"/>
</dbReference>
<evidence type="ECO:0000256" key="4">
    <source>
        <dbReference type="ARBA" id="ARBA00022741"/>
    </source>
</evidence>
<dbReference type="Proteomes" id="UP000276901">
    <property type="component" value="Unassembled WGS sequence"/>
</dbReference>
<dbReference type="Proteomes" id="UP000502287">
    <property type="component" value="Chromosome"/>
</dbReference>
<dbReference type="GO" id="GO:0005524">
    <property type="term" value="F:ATP binding"/>
    <property type="evidence" value="ECO:0007669"/>
    <property type="project" value="UniProtKB-KW"/>
</dbReference>
<evidence type="ECO:0000313" key="7">
    <source>
        <dbReference type="EMBL" id="QIM65529.1"/>
    </source>
</evidence>
<keyword evidence="4" id="KW-0547">Nucleotide-binding</keyword>
<proteinExistence type="inferred from homology"/>
<dbReference type="InterPro" id="IPR020845">
    <property type="entry name" value="AMP-binding_CS"/>
</dbReference>
<keyword evidence="9" id="KW-1185">Reference proteome</keyword>
<dbReference type="RefSeq" id="WP_123955945.1">
    <property type="nucleotide sequence ID" value="NZ_CP015029.1"/>
</dbReference>
<dbReference type="Gene3D" id="3.30.300.30">
    <property type="match status" value="1"/>
</dbReference>
<accession>A0AAE6X7Z1</accession>
<sequence>MAEFALFPTAHWAEHSAQAIAVSWKKGDSALFSFLPAQISWQEWHTLVQQAVSFLQKNAIQAGDLVAYSGSHKLAGLLCYLAVLQLGAKILMLNPAMAESQRQAVLRENGVARLLTDDAFAKFSSELTACQHEILPLPVKCELKSSLPATFTLTSGSSGSPKAVVHSIQNHLDNAQSVCELMEFQQNHSWLLSLPLFHVSGQGIVWRWLLQGATLHLAENKADFWQTLAQVSHASLVPTQLQRYLARNDLVSSTSQKILLGGAFIPPELISAAQEKHIETFTGYGMTEMASTICAVQGELDNVGSPLKGRDVRIEQGEIWVRGAGLALGYWLNQQLVPLVNQCGWFATKDKGEWKHGKLVVCGRLDNQFISGGENIQPEQIERVLFQSGIVKQAFVVPIADKEFGQRPVAVVEFVEPFSQQAVSSLQNFAIQHLEKFKLPVAYFPLEITAQGGVKISRRQLQQEIAQKRELYNV</sequence>
<protein>
    <submittedName>
        <fullName evidence="8">2-succinylbenzoyl-CoA synthetase</fullName>
    </submittedName>
    <submittedName>
        <fullName evidence="7">O-succinylbenzoate--CoA ligase</fullName>
    </submittedName>
</protein>
<evidence type="ECO:0000256" key="3">
    <source>
        <dbReference type="ARBA" id="ARBA00022598"/>
    </source>
</evidence>
<evidence type="ECO:0000256" key="5">
    <source>
        <dbReference type="ARBA" id="ARBA00022840"/>
    </source>
</evidence>
<dbReference type="GO" id="GO:0031956">
    <property type="term" value="F:medium-chain fatty acid-CoA ligase activity"/>
    <property type="evidence" value="ECO:0007669"/>
    <property type="project" value="TreeGrafter"/>
</dbReference>